<reference evidence="1" key="1">
    <citation type="submission" date="2022-08" db="EMBL/GenBank/DDBJ databases">
        <authorList>
            <consortium name="DOE Joint Genome Institute"/>
            <person name="Min B."/>
            <person name="Sierra-Patev S."/>
            <person name="Naranjo-Ortiz M."/>
            <person name="Looney B."/>
            <person name="Konkel Z."/>
            <person name="Slot J.C."/>
            <person name="Sakamoto Y."/>
            <person name="Steenwyk J.L."/>
            <person name="Rokas A."/>
            <person name="Carro J."/>
            <person name="Camarero S."/>
            <person name="Ferreira P."/>
            <person name="Molpeceres G."/>
            <person name="Ruiz-duenas F.J."/>
            <person name="Serrano A."/>
            <person name="Henrissat B."/>
            <person name="Drula E."/>
            <person name="Hughes K.W."/>
            <person name="Mata J.L."/>
            <person name="Ishikawa N.K."/>
            <person name="Vargas-Isla R."/>
            <person name="Ushijima S."/>
            <person name="Smith C.A."/>
            <person name="Ahrendt S."/>
            <person name="Andreopoulos W."/>
            <person name="He G."/>
            <person name="LaButti K."/>
            <person name="Lipzen A."/>
            <person name="Ng V."/>
            <person name="Riley R."/>
            <person name="Sandor L."/>
            <person name="Barry K."/>
            <person name="Martinez A.T."/>
            <person name="Xiao Y."/>
            <person name="Gibbons J.G."/>
            <person name="Terashima K."/>
            <person name="Hibbett D.S."/>
            <person name="Grigoriev I.V."/>
        </authorList>
    </citation>
    <scope>NUCLEOTIDE SEQUENCE</scope>
    <source>
        <strain evidence="1">ET3784</strain>
    </source>
</reference>
<accession>A0AA38N380</accession>
<evidence type="ECO:0000313" key="1">
    <source>
        <dbReference type="EMBL" id="KAJ3735975.1"/>
    </source>
</evidence>
<comment type="caution">
    <text evidence="1">The sequence shown here is derived from an EMBL/GenBank/DDBJ whole genome shotgun (WGS) entry which is preliminary data.</text>
</comment>
<name>A0AA38N380_9AGAR</name>
<proteinExistence type="predicted"/>
<dbReference type="Proteomes" id="UP001176059">
    <property type="component" value="Unassembled WGS sequence"/>
</dbReference>
<keyword evidence="2" id="KW-1185">Reference proteome</keyword>
<reference evidence="1" key="2">
    <citation type="journal article" date="2023" name="Proc. Natl. Acad. Sci. U.S.A.">
        <title>A global phylogenomic analysis of the shiitake genus Lentinula.</title>
        <authorList>
            <person name="Sierra-Patev S."/>
            <person name="Min B."/>
            <person name="Naranjo-Ortiz M."/>
            <person name="Looney B."/>
            <person name="Konkel Z."/>
            <person name="Slot J.C."/>
            <person name="Sakamoto Y."/>
            <person name="Steenwyk J.L."/>
            <person name="Rokas A."/>
            <person name="Carro J."/>
            <person name="Camarero S."/>
            <person name="Ferreira P."/>
            <person name="Molpeceres G."/>
            <person name="Ruiz-Duenas F.J."/>
            <person name="Serrano A."/>
            <person name="Henrissat B."/>
            <person name="Drula E."/>
            <person name="Hughes K.W."/>
            <person name="Mata J.L."/>
            <person name="Ishikawa N.K."/>
            <person name="Vargas-Isla R."/>
            <person name="Ushijima S."/>
            <person name="Smith C.A."/>
            <person name="Donoghue J."/>
            <person name="Ahrendt S."/>
            <person name="Andreopoulos W."/>
            <person name="He G."/>
            <person name="LaButti K."/>
            <person name="Lipzen A."/>
            <person name="Ng V."/>
            <person name="Riley R."/>
            <person name="Sandor L."/>
            <person name="Barry K."/>
            <person name="Martinez A.T."/>
            <person name="Xiao Y."/>
            <person name="Gibbons J.G."/>
            <person name="Terashima K."/>
            <person name="Grigoriev I.V."/>
            <person name="Hibbett D."/>
        </authorList>
    </citation>
    <scope>NUCLEOTIDE SEQUENCE</scope>
    <source>
        <strain evidence="1">ET3784</strain>
    </source>
</reference>
<organism evidence="1 2">
    <name type="scientific">Lentinula guzmanii</name>
    <dbReference type="NCBI Taxonomy" id="2804957"/>
    <lineage>
        <taxon>Eukaryota</taxon>
        <taxon>Fungi</taxon>
        <taxon>Dikarya</taxon>
        <taxon>Basidiomycota</taxon>
        <taxon>Agaricomycotina</taxon>
        <taxon>Agaricomycetes</taxon>
        <taxon>Agaricomycetidae</taxon>
        <taxon>Agaricales</taxon>
        <taxon>Marasmiineae</taxon>
        <taxon>Omphalotaceae</taxon>
        <taxon>Lentinula</taxon>
    </lineage>
</organism>
<dbReference type="EMBL" id="JANVFO010000007">
    <property type="protein sequence ID" value="KAJ3735975.1"/>
    <property type="molecule type" value="Genomic_DNA"/>
</dbReference>
<dbReference type="AlphaFoldDB" id="A0AA38N380"/>
<gene>
    <name evidence="1" type="ORF">DFJ43DRAFT_990563</name>
</gene>
<evidence type="ECO:0000313" key="2">
    <source>
        <dbReference type="Proteomes" id="UP001176059"/>
    </source>
</evidence>
<sequence>MAKLARDYHENLQLLGIGTINTRSHERERAIHNALNVIQVTLNEEQQRSLAENFDLVRIREAVKLTKNHSAPGLDGIPYELWKTIICQCDEKKKLGEDSFDVVGLMTGAFNDIMDFGIVDNSCFSDGWMCPIYKKGDKTDTAGIVPFSHSEKANNMLSLCTKFP</sequence>
<protein>
    <submittedName>
        <fullName evidence="1">Uncharacterized protein</fullName>
    </submittedName>
</protein>